<name>A0AAV4ZD27_9HYPH</name>
<gene>
    <name evidence="1" type="ORF">OICFNHDK_4432</name>
</gene>
<comment type="caution">
    <text evidence="1">The sequence shown here is derived from an EMBL/GenBank/DDBJ whole genome shotgun (WGS) entry which is preliminary data.</text>
</comment>
<accession>A0AAV4ZD27</accession>
<reference evidence="1" key="1">
    <citation type="journal article" date="2016" name="Front. Microbiol.">
        <title>Genome Sequence of the Piezophilic, Mesophilic Sulfate-Reducing Bacterium Desulfovibrio indicus J2T.</title>
        <authorList>
            <person name="Cao J."/>
            <person name="Maignien L."/>
            <person name="Shao Z."/>
            <person name="Alain K."/>
            <person name="Jebbar M."/>
        </authorList>
    </citation>
    <scope>NUCLEOTIDE SEQUENCE</scope>
    <source>
        <strain evidence="1">DSM 21893</strain>
    </source>
</reference>
<dbReference type="Proteomes" id="UP001055307">
    <property type="component" value="Unassembled WGS sequence"/>
</dbReference>
<evidence type="ECO:0000313" key="1">
    <source>
        <dbReference type="EMBL" id="GJD41946.1"/>
    </source>
</evidence>
<reference evidence="1" key="2">
    <citation type="submission" date="2021-08" db="EMBL/GenBank/DDBJ databases">
        <authorList>
            <person name="Tani A."/>
            <person name="Ola A."/>
            <person name="Ogura Y."/>
            <person name="Katsura K."/>
            <person name="Hayashi T."/>
        </authorList>
    </citation>
    <scope>NUCLEOTIDE SEQUENCE</scope>
    <source>
        <strain evidence="1">DSM 21893</strain>
    </source>
</reference>
<dbReference type="EMBL" id="BPQF01000031">
    <property type="protein sequence ID" value="GJD41946.1"/>
    <property type="molecule type" value="Genomic_DNA"/>
</dbReference>
<dbReference type="NCBIfam" id="NF047331">
    <property type="entry name" value="phage_HTJ"/>
    <property type="match status" value="1"/>
</dbReference>
<protein>
    <submittedName>
        <fullName evidence="1">Uncharacterized protein</fullName>
    </submittedName>
</protein>
<dbReference type="AlphaFoldDB" id="A0AAV4ZD27"/>
<evidence type="ECO:0000313" key="2">
    <source>
        <dbReference type="Proteomes" id="UP001055307"/>
    </source>
</evidence>
<sequence length="72" mass="8282">MTISLAQLHVYREKLIEARMGSVREFEDQNGERVVYRSDAEIAQAIIAVNREIQSFDRRSPTAIIFRTSKGL</sequence>
<organism evidence="1 2">
    <name type="scientific">Methylobacterium bullatum</name>
    <dbReference type="NCBI Taxonomy" id="570505"/>
    <lineage>
        <taxon>Bacteria</taxon>
        <taxon>Pseudomonadati</taxon>
        <taxon>Pseudomonadota</taxon>
        <taxon>Alphaproteobacteria</taxon>
        <taxon>Hyphomicrobiales</taxon>
        <taxon>Methylobacteriaceae</taxon>
        <taxon>Methylobacterium</taxon>
    </lineage>
</organism>
<keyword evidence="2" id="KW-1185">Reference proteome</keyword>
<proteinExistence type="predicted"/>
<dbReference type="RefSeq" id="WP_192215741.1">
    <property type="nucleotide sequence ID" value="NZ_BPQF01000031.1"/>
</dbReference>